<sequence>MQLVAESEWMLDQKHAEFMSPGKSFEVIQTVSGTSVFFSIGSDNHFYACREVQAGTTGWTRIDLGSNLLRPQDGRQVAIKSFTVAQNTDSLYFDLAVVATVAGSDQLFLSSGNPNTDDGWSRNDGRLGVQRTVVPFDAVGPAWKKHTLAIDLAAGSISSSLGRRFEDRVGGIYTFGQINGRLELIFAPAFDFWDPNNPPAPARLVLPDNATSIATAINAAGNSHLFVSGQQGIFYFAPDKQKDGSSGTRVITTTLVAQATQLTAESSGGTTALYGKSPQGDLFYTTCKAGSEATPEAWSLPVPLASQIENYAFFLNKQAGNNSVFAHVTGQHVAQISQDPVTRDWASRSILLPATDVNDVIEISTFTTRLTLRDDSGACLAKTDVFLTATSPVGVYFNNAYRILLGVRRALERGCYCYNFKKTIFLL</sequence>
<evidence type="ECO:0000313" key="2">
    <source>
        <dbReference type="Proteomes" id="UP000050424"/>
    </source>
</evidence>
<reference evidence="1 2" key="1">
    <citation type="submission" date="2015-09" db="EMBL/GenBank/DDBJ databases">
        <title>Draft genome of a European isolate of the apple canker pathogen Neonectria ditissima.</title>
        <authorList>
            <person name="Gomez-Cortecero A."/>
            <person name="Harrison R.J."/>
            <person name="Armitage A.D."/>
        </authorList>
    </citation>
    <scope>NUCLEOTIDE SEQUENCE [LARGE SCALE GENOMIC DNA]</scope>
    <source>
        <strain evidence="1 2">R09/05</strain>
    </source>
</reference>
<name>A0A0P7BS25_9HYPO</name>
<comment type="caution">
    <text evidence="1">The sequence shown here is derived from an EMBL/GenBank/DDBJ whole genome shotgun (WGS) entry which is preliminary data.</text>
</comment>
<organism evidence="1 2">
    <name type="scientific">Neonectria ditissima</name>
    <dbReference type="NCBI Taxonomy" id="78410"/>
    <lineage>
        <taxon>Eukaryota</taxon>
        <taxon>Fungi</taxon>
        <taxon>Dikarya</taxon>
        <taxon>Ascomycota</taxon>
        <taxon>Pezizomycotina</taxon>
        <taxon>Sordariomycetes</taxon>
        <taxon>Hypocreomycetidae</taxon>
        <taxon>Hypocreales</taxon>
        <taxon>Nectriaceae</taxon>
        <taxon>Neonectria</taxon>
    </lineage>
</organism>
<dbReference type="Proteomes" id="UP000050424">
    <property type="component" value="Unassembled WGS sequence"/>
</dbReference>
<keyword evidence="2" id="KW-1185">Reference proteome</keyword>
<evidence type="ECO:0000313" key="1">
    <source>
        <dbReference type="EMBL" id="KPM44099.1"/>
    </source>
</evidence>
<dbReference type="STRING" id="78410.A0A0P7BS25"/>
<protein>
    <submittedName>
        <fullName evidence="1">Uncharacterized protein</fullName>
    </submittedName>
</protein>
<proteinExistence type="predicted"/>
<dbReference type="OrthoDB" id="3235083at2759"/>
<accession>A0A0P7BS25</accession>
<dbReference type="AlphaFoldDB" id="A0A0P7BS25"/>
<dbReference type="EMBL" id="LKCW01000023">
    <property type="protein sequence ID" value="KPM44099.1"/>
    <property type="molecule type" value="Genomic_DNA"/>
</dbReference>
<gene>
    <name evidence="1" type="ORF">AK830_g2448</name>
</gene>